<accession>A0A545T8N1</accession>
<keyword evidence="1" id="KW-0238">DNA-binding</keyword>
<dbReference type="SMART" id="SM00530">
    <property type="entry name" value="HTH_XRE"/>
    <property type="match status" value="1"/>
</dbReference>
<dbReference type="InterPro" id="IPR013096">
    <property type="entry name" value="Cupin_2"/>
</dbReference>
<dbReference type="PANTHER" id="PTHR46797:SF11">
    <property type="entry name" value="HTH-TYPE TRANSCRIPTIONAL REGULATOR PUUR"/>
    <property type="match status" value="1"/>
</dbReference>
<dbReference type="RefSeq" id="WP_142905565.1">
    <property type="nucleotide sequence ID" value="NZ_ML660097.1"/>
</dbReference>
<evidence type="ECO:0000259" key="2">
    <source>
        <dbReference type="PROSITE" id="PS50943"/>
    </source>
</evidence>
<name>A0A545T8N1_9GAMM</name>
<dbReference type="GO" id="GO:0005829">
    <property type="term" value="C:cytosol"/>
    <property type="evidence" value="ECO:0007669"/>
    <property type="project" value="TreeGrafter"/>
</dbReference>
<evidence type="ECO:0000313" key="3">
    <source>
        <dbReference type="EMBL" id="TQV73561.1"/>
    </source>
</evidence>
<dbReference type="Proteomes" id="UP000319732">
    <property type="component" value="Unassembled WGS sequence"/>
</dbReference>
<dbReference type="GO" id="GO:0003677">
    <property type="term" value="F:DNA binding"/>
    <property type="evidence" value="ECO:0007669"/>
    <property type="project" value="UniProtKB-KW"/>
</dbReference>
<dbReference type="OrthoDB" id="9814751at2"/>
<gene>
    <name evidence="3" type="ORF">FKG94_17180</name>
</gene>
<dbReference type="InterPro" id="IPR010982">
    <property type="entry name" value="Lambda_DNA-bd_dom_sf"/>
</dbReference>
<keyword evidence="4" id="KW-1185">Reference proteome</keyword>
<proteinExistence type="predicted"/>
<evidence type="ECO:0000313" key="4">
    <source>
        <dbReference type="Proteomes" id="UP000319732"/>
    </source>
</evidence>
<dbReference type="CDD" id="cd00093">
    <property type="entry name" value="HTH_XRE"/>
    <property type="match status" value="1"/>
</dbReference>
<organism evidence="3 4">
    <name type="scientific">Exilibacterium tricleocarpae</name>
    <dbReference type="NCBI Taxonomy" id="2591008"/>
    <lineage>
        <taxon>Bacteria</taxon>
        <taxon>Pseudomonadati</taxon>
        <taxon>Pseudomonadota</taxon>
        <taxon>Gammaproteobacteria</taxon>
        <taxon>Cellvibrionales</taxon>
        <taxon>Cellvibrionaceae</taxon>
        <taxon>Exilibacterium</taxon>
    </lineage>
</organism>
<sequence length="179" mass="19583">MDVGARLQILRTLNGWSQRELAKRAGVTNSTISMIEQGRVSPSVSSLQKVLDGIPMSLRDFFTLNLDADTQVFYDAADFRDVGNGSVAYHLLGANRPGRAMSIKQARFPPGSDTGPEVLISDGDEGGIVVEGQIEAMAAGEVRLLNTGDGYYFESRRPHRFRNTGRRDCVMIIATSRAF</sequence>
<dbReference type="SUPFAM" id="SSF47413">
    <property type="entry name" value="lambda repressor-like DNA-binding domains"/>
    <property type="match status" value="1"/>
</dbReference>
<feature type="domain" description="HTH cro/C1-type" evidence="2">
    <location>
        <begin position="7"/>
        <end position="61"/>
    </location>
</feature>
<dbReference type="Pfam" id="PF07883">
    <property type="entry name" value="Cupin_2"/>
    <property type="match status" value="1"/>
</dbReference>
<dbReference type="Gene3D" id="2.60.120.10">
    <property type="entry name" value="Jelly Rolls"/>
    <property type="match status" value="1"/>
</dbReference>
<reference evidence="3 4" key="1">
    <citation type="submission" date="2019-06" db="EMBL/GenBank/DDBJ databases">
        <title>Whole genome sequence for Cellvibrionaceae sp. R142.</title>
        <authorList>
            <person name="Wang G."/>
        </authorList>
    </citation>
    <scope>NUCLEOTIDE SEQUENCE [LARGE SCALE GENOMIC DNA]</scope>
    <source>
        <strain evidence="3 4">R142</strain>
    </source>
</reference>
<dbReference type="Gene3D" id="1.10.260.40">
    <property type="entry name" value="lambda repressor-like DNA-binding domains"/>
    <property type="match status" value="1"/>
</dbReference>
<dbReference type="InterPro" id="IPR001387">
    <property type="entry name" value="Cro/C1-type_HTH"/>
</dbReference>
<dbReference type="GO" id="GO:0003700">
    <property type="term" value="F:DNA-binding transcription factor activity"/>
    <property type="evidence" value="ECO:0007669"/>
    <property type="project" value="TreeGrafter"/>
</dbReference>
<dbReference type="CDD" id="cd02209">
    <property type="entry name" value="cupin_XRE_C"/>
    <property type="match status" value="1"/>
</dbReference>
<dbReference type="EMBL" id="VHSG01000018">
    <property type="protein sequence ID" value="TQV73561.1"/>
    <property type="molecule type" value="Genomic_DNA"/>
</dbReference>
<dbReference type="InterPro" id="IPR050807">
    <property type="entry name" value="TransReg_Diox_bact_type"/>
</dbReference>
<dbReference type="InterPro" id="IPR014710">
    <property type="entry name" value="RmlC-like_jellyroll"/>
</dbReference>
<comment type="caution">
    <text evidence="3">The sequence shown here is derived from an EMBL/GenBank/DDBJ whole genome shotgun (WGS) entry which is preliminary data.</text>
</comment>
<protein>
    <submittedName>
        <fullName evidence="3">Helix-turn-helix domain-containing protein</fullName>
    </submittedName>
</protein>
<dbReference type="SUPFAM" id="SSF51182">
    <property type="entry name" value="RmlC-like cupins"/>
    <property type="match status" value="1"/>
</dbReference>
<dbReference type="PANTHER" id="PTHR46797">
    <property type="entry name" value="HTH-TYPE TRANSCRIPTIONAL REGULATOR"/>
    <property type="match status" value="1"/>
</dbReference>
<evidence type="ECO:0000256" key="1">
    <source>
        <dbReference type="ARBA" id="ARBA00023125"/>
    </source>
</evidence>
<dbReference type="InterPro" id="IPR011051">
    <property type="entry name" value="RmlC_Cupin_sf"/>
</dbReference>
<dbReference type="AlphaFoldDB" id="A0A545T8N1"/>
<dbReference type="Pfam" id="PF01381">
    <property type="entry name" value="HTH_3"/>
    <property type="match status" value="1"/>
</dbReference>
<dbReference type="PROSITE" id="PS50943">
    <property type="entry name" value="HTH_CROC1"/>
    <property type="match status" value="1"/>
</dbReference>